<evidence type="ECO:0000256" key="1">
    <source>
        <dbReference type="ARBA" id="ARBA00022617"/>
    </source>
</evidence>
<dbReference type="PROSITE" id="PS51007">
    <property type="entry name" value="CYTC"/>
    <property type="match status" value="1"/>
</dbReference>
<dbReference type="GO" id="GO:0046872">
    <property type="term" value="F:metal ion binding"/>
    <property type="evidence" value="ECO:0007669"/>
    <property type="project" value="UniProtKB-KW"/>
</dbReference>
<sequence length="587" mass="65053">MRLAMVNLFCECYSWKMIRVLFLLLTGVIGIAFGQKAGQSSGNYSSDTKILATGQQLFENYCSSCHNFSQRSIGPGLHQATTESPKVWLKKFIRNAPAMISSGDARATRLFGEYKQMMPPFPSLADDQVDAILAYIHKNQKVVTAQQASADIAIKDPIPAKIPQTGGQLFLQYHSTAPATGSTAPLARINKMQVLTGDQERLFVVDLQGVLYEITDKTWHIALDIRPLRTHFTTSPGLGTGLGSFAFHPDFSENGLLYTSHAEKVHSVRGDLGFADSIKVGLQWVLTEWKIDNSSKLPFTGKSREVLRIDLLTIAHGVQEITFNPLVRKSHDDYGLLYIGIGDGGSAEKKGFYPLCSNNKVPSGSVLRIDPLGRTSRNQQYGIPSTNPFAFEKDPTVLKEIYCRGFRNPNRIIWTPDGKMLIDDIGQSNIEEVNLGIVGADYGWPEREGTFRVDPRGDINKVFAVSTTESDKKYTNPILQYDHDEGRAISGGFVYDGQTIPALKGKYVFSDITNGRVFMTENRDLLVGKLAPIQELDLWVDNERTTFQKLNGTAKPDSRLGIGPGGELYFFTKADGKLYKVIGFQPK</sequence>
<dbReference type="SUPFAM" id="SSF46626">
    <property type="entry name" value="Cytochrome c"/>
    <property type="match status" value="1"/>
</dbReference>
<keyword evidence="7" id="KW-1185">Reference proteome</keyword>
<protein>
    <submittedName>
        <fullName evidence="6">C-type cytochrome</fullName>
    </submittedName>
</protein>
<dbReference type="Proteomes" id="UP000436006">
    <property type="component" value="Unassembled WGS sequence"/>
</dbReference>
<reference evidence="6 7" key="1">
    <citation type="submission" date="2019-12" db="EMBL/GenBank/DDBJ databases">
        <title>Spirosoma sp. HMF4905 genome sequencing and assembly.</title>
        <authorList>
            <person name="Kang H."/>
            <person name="Cha I."/>
            <person name="Kim H."/>
            <person name="Joh K."/>
        </authorList>
    </citation>
    <scope>NUCLEOTIDE SEQUENCE [LARGE SCALE GENOMIC DNA]</scope>
    <source>
        <strain evidence="6 7">HMF4905</strain>
    </source>
</reference>
<keyword evidence="3 4" id="KW-0408">Iron</keyword>
<evidence type="ECO:0000313" key="6">
    <source>
        <dbReference type="EMBL" id="MVM33166.1"/>
    </source>
</evidence>
<feature type="domain" description="Cytochrome c" evidence="5">
    <location>
        <begin position="49"/>
        <end position="140"/>
    </location>
</feature>
<dbReference type="GO" id="GO:0020037">
    <property type="term" value="F:heme binding"/>
    <property type="evidence" value="ECO:0007669"/>
    <property type="project" value="InterPro"/>
</dbReference>
<proteinExistence type="predicted"/>
<keyword evidence="2 4" id="KW-0479">Metal-binding</keyword>
<dbReference type="Gene3D" id="2.120.10.30">
    <property type="entry name" value="TolB, C-terminal domain"/>
    <property type="match status" value="1"/>
</dbReference>
<dbReference type="GO" id="GO:0009055">
    <property type="term" value="F:electron transfer activity"/>
    <property type="evidence" value="ECO:0007669"/>
    <property type="project" value="InterPro"/>
</dbReference>
<dbReference type="InterPro" id="IPR012938">
    <property type="entry name" value="Glc/Sorbosone_DH"/>
</dbReference>
<dbReference type="AlphaFoldDB" id="A0A7K1SHU4"/>
<comment type="caution">
    <text evidence="6">The sequence shown here is derived from an EMBL/GenBank/DDBJ whole genome shotgun (WGS) entry which is preliminary data.</text>
</comment>
<accession>A0A7K1SHU4</accession>
<dbReference type="Pfam" id="PF00034">
    <property type="entry name" value="Cytochrom_C"/>
    <property type="match status" value="1"/>
</dbReference>
<organism evidence="6 7">
    <name type="scientific">Spirosoma arboris</name>
    <dbReference type="NCBI Taxonomy" id="2682092"/>
    <lineage>
        <taxon>Bacteria</taxon>
        <taxon>Pseudomonadati</taxon>
        <taxon>Bacteroidota</taxon>
        <taxon>Cytophagia</taxon>
        <taxon>Cytophagales</taxon>
        <taxon>Cytophagaceae</taxon>
        <taxon>Spirosoma</taxon>
    </lineage>
</organism>
<evidence type="ECO:0000259" key="5">
    <source>
        <dbReference type="PROSITE" id="PS51007"/>
    </source>
</evidence>
<evidence type="ECO:0000256" key="2">
    <source>
        <dbReference type="ARBA" id="ARBA00022723"/>
    </source>
</evidence>
<name>A0A7K1SHU4_9BACT</name>
<dbReference type="InterPro" id="IPR011041">
    <property type="entry name" value="Quinoprot_gluc/sorb_DH_b-prop"/>
</dbReference>
<dbReference type="InterPro" id="IPR011042">
    <property type="entry name" value="6-blade_b-propeller_TolB-like"/>
</dbReference>
<dbReference type="PANTHER" id="PTHR19328">
    <property type="entry name" value="HEDGEHOG-INTERACTING PROTEIN"/>
    <property type="match status" value="1"/>
</dbReference>
<gene>
    <name evidence="6" type="ORF">GO755_24205</name>
</gene>
<keyword evidence="1 4" id="KW-0349">Heme</keyword>
<dbReference type="SUPFAM" id="SSF50952">
    <property type="entry name" value="Soluble quinoprotein glucose dehydrogenase"/>
    <property type="match status" value="1"/>
</dbReference>
<dbReference type="Gene3D" id="1.10.760.10">
    <property type="entry name" value="Cytochrome c-like domain"/>
    <property type="match status" value="1"/>
</dbReference>
<dbReference type="PANTHER" id="PTHR19328:SF75">
    <property type="entry name" value="ALDOSE SUGAR DEHYDROGENASE YLII"/>
    <property type="match status" value="1"/>
</dbReference>
<evidence type="ECO:0000313" key="7">
    <source>
        <dbReference type="Proteomes" id="UP000436006"/>
    </source>
</evidence>
<dbReference type="EMBL" id="WPIN01000010">
    <property type="protein sequence ID" value="MVM33166.1"/>
    <property type="molecule type" value="Genomic_DNA"/>
</dbReference>
<dbReference type="InterPro" id="IPR009056">
    <property type="entry name" value="Cyt_c-like_dom"/>
</dbReference>
<evidence type="ECO:0000256" key="3">
    <source>
        <dbReference type="ARBA" id="ARBA00023004"/>
    </source>
</evidence>
<dbReference type="InterPro" id="IPR036909">
    <property type="entry name" value="Cyt_c-like_dom_sf"/>
</dbReference>
<evidence type="ECO:0000256" key="4">
    <source>
        <dbReference type="PROSITE-ProRule" id="PRU00433"/>
    </source>
</evidence>
<dbReference type="Pfam" id="PF07995">
    <property type="entry name" value="GSDH"/>
    <property type="match status" value="1"/>
</dbReference>